<evidence type="ECO:0000313" key="1">
    <source>
        <dbReference type="EMBL" id="VGL88185.1"/>
    </source>
</evidence>
<organism evidence="1">
    <name type="scientific">Klebsiella pneumoniae</name>
    <dbReference type="NCBI Taxonomy" id="573"/>
    <lineage>
        <taxon>Bacteria</taxon>
        <taxon>Pseudomonadati</taxon>
        <taxon>Pseudomonadota</taxon>
        <taxon>Gammaproteobacteria</taxon>
        <taxon>Enterobacterales</taxon>
        <taxon>Enterobacteriaceae</taxon>
        <taxon>Klebsiella/Raoultella group</taxon>
        <taxon>Klebsiella</taxon>
        <taxon>Klebsiella pneumoniae complex</taxon>
    </lineage>
</organism>
<proteinExistence type="predicted"/>
<protein>
    <submittedName>
        <fullName evidence="1">Uncharacterized protein</fullName>
    </submittedName>
</protein>
<gene>
    <name evidence="1" type="ORF">SAMEA4873647_04347</name>
</gene>
<accession>A0A486QH15</accession>
<dbReference type="EMBL" id="CAAHCR010000008">
    <property type="protein sequence ID" value="VGL88185.1"/>
    <property type="molecule type" value="Genomic_DNA"/>
</dbReference>
<reference evidence="1" key="1">
    <citation type="submission" date="2019-03" db="EMBL/GenBank/DDBJ databases">
        <authorList>
            <consortium name="Pathogen Informatics"/>
        </authorList>
    </citation>
    <scope>NUCLEOTIDE SEQUENCE</scope>
    <source>
        <strain evidence="1">5012STDY7626445</strain>
    </source>
</reference>
<sequence>MFAGKKSAQIREILISESAWEEMTCLFAPSLSVTYLESSLELKKLGDLTSSATSVLTQEESSGKLAEQVISTFSGAMRDYVLKDLSGVLIIDDLERIPQSLRDEIATFCLQSYQSDNRLDFILVGNFSKQSNESLNHKEKVISDEIYFSINNLTEILEKKLKPLEEKYKELITQIIIDFEENNLRIINRITSKLIPLFQEDNYKKEISDIDIKNLVSSLCAHIILKEKYSYQEDDFQSNYINSSLKTLTNSNEKDPDKISKEESNLLNITVYKNYNDLMIPYCFNMISQKDIIPYVFSSQKPLSKSDYAALKQPELYNIPEEDYIKEIKGVILKTTSPKLSTWLTATNNYLRLSKSKYIPHITGLSKKVIEKNKKSFSIEEIKTYFQESTPNINNIPLSILKRDSDELYNYFLSKYIEITEKDKITRLKDKLNKNGWSAIDMDMYQSKFKFKLLETLDVNLITDGIKKTWTIHDIQLFSNHLSSLYNFSNLADFLSGELPYLNKLYSSLSTYHKRMPKSFRRGAIFELAECIKYVKECLEQSIALNNLPK</sequence>
<dbReference type="AlphaFoldDB" id="A0A486QH15"/>
<name>A0A486QH15_KLEPN</name>